<dbReference type="AlphaFoldDB" id="A0A561BWL8"/>
<dbReference type="EMBL" id="VIVK01000001">
    <property type="protein sequence ID" value="TWD83285.1"/>
    <property type="molecule type" value="Genomic_DNA"/>
</dbReference>
<dbReference type="InterPro" id="IPR013320">
    <property type="entry name" value="ConA-like_dom_sf"/>
</dbReference>
<comment type="caution">
    <text evidence="1">The sequence shown here is derived from an EMBL/GenBank/DDBJ whole genome shotgun (WGS) entry which is preliminary data.</text>
</comment>
<organism evidence="1 2">
    <name type="scientific">Kribbella amoyensis</name>
    <dbReference type="NCBI Taxonomy" id="996641"/>
    <lineage>
        <taxon>Bacteria</taxon>
        <taxon>Bacillati</taxon>
        <taxon>Actinomycetota</taxon>
        <taxon>Actinomycetes</taxon>
        <taxon>Propionibacteriales</taxon>
        <taxon>Kribbellaceae</taxon>
        <taxon>Kribbella</taxon>
    </lineage>
</organism>
<dbReference type="SUPFAM" id="SSF49899">
    <property type="entry name" value="Concanavalin A-like lectins/glucanases"/>
    <property type="match status" value="1"/>
</dbReference>
<sequence>MDEIASTATPPPPQLLLTFDDQEAGSAAGREIRSDGGSAAIVEMLTVNKATAAFEKGSNGSTALRFPAYSGTSSGSFAALRIEPEEWLSPGEAEFTFGADIRLNKLTNGSEIDNGDNVLQRGLFADSAQYKIQVDKHRPSCVIRGSEGAVVVKSKQDLDPAKWYRLSCHRLDRTVTLTVSEVGSDAAPLVVEKTGAIGTLDLIGTEPLSIGAKIGADGEVVRSSTDQFNGWIDNVSYLRI</sequence>
<reference evidence="1 2" key="1">
    <citation type="submission" date="2019-06" db="EMBL/GenBank/DDBJ databases">
        <title>Sequencing the genomes of 1000 actinobacteria strains.</title>
        <authorList>
            <person name="Klenk H.-P."/>
        </authorList>
    </citation>
    <scope>NUCLEOTIDE SEQUENCE [LARGE SCALE GENOMIC DNA]</scope>
    <source>
        <strain evidence="1 2">DSM 24683</strain>
    </source>
</reference>
<gene>
    <name evidence="1" type="ORF">FB561_4446</name>
</gene>
<protein>
    <recommendedName>
        <fullName evidence="3">Concanavalin A-like lectin/glucanase superfamily protein</fullName>
    </recommendedName>
</protein>
<evidence type="ECO:0008006" key="3">
    <source>
        <dbReference type="Google" id="ProtNLM"/>
    </source>
</evidence>
<dbReference type="Proteomes" id="UP000318380">
    <property type="component" value="Unassembled WGS sequence"/>
</dbReference>
<dbReference type="Gene3D" id="2.60.120.200">
    <property type="match status" value="1"/>
</dbReference>
<keyword evidence="2" id="KW-1185">Reference proteome</keyword>
<evidence type="ECO:0000313" key="2">
    <source>
        <dbReference type="Proteomes" id="UP000318380"/>
    </source>
</evidence>
<accession>A0A561BWL8</accession>
<proteinExistence type="predicted"/>
<evidence type="ECO:0000313" key="1">
    <source>
        <dbReference type="EMBL" id="TWD83285.1"/>
    </source>
</evidence>
<name>A0A561BWL8_9ACTN</name>